<sequence>MGSFFVLQVHTGFEIEAKEMLQSVLARTNNRTVKCIYAMEKVESVYQASEDLEELTELDRDEISEHLHAKRLQAGLSNLRHACEAMKRYEDADTLVLLDSYRENIRTLTKQLKELRKGSKRIGSVLNGYILIETHENISRFPSDLLHIIYSIPKIIGLPSKNNVPQEEVDSFFTQIDISPEIEIELDEFSDVEEDEQVKHELIEQANEVIGSPKEKWLLNRLDNYRKPIEKEIEDILSEYSQRQKEKWTGNPIHSKIQSINVSVRQRKKRIRMPLSLFETVYPNTSIPSKQNVFVMEDRHLFLERLKDLLCESTEKGCVYHE</sequence>
<dbReference type="Proteomes" id="UP000823485">
    <property type="component" value="Unassembled WGS sequence"/>
</dbReference>
<dbReference type="EMBL" id="JAFBFH010000021">
    <property type="protein sequence ID" value="MBM7715993.1"/>
    <property type="molecule type" value="Genomic_DNA"/>
</dbReference>
<dbReference type="InterPro" id="IPR036735">
    <property type="entry name" value="NGN_dom_sf"/>
</dbReference>
<comment type="caution">
    <text evidence="1">The sequence shown here is derived from an EMBL/GenBank/DDBJ whole genome shotgun (WGS) entry which is preliminary data.</text>
</comment>
<reference evidence="1 2" key="1">
    <citation type="submission" date="2021-01" db="EMBL/GenBank/DDBJ databases">
        <title>Genomic Encyclopedia of Type Strains, Phase IV (KMG-IV): sequencing the most valuable type-strain genomes for metagenomic binning, comparative biology and taxonomic classification.</title>
        <authorList>
            <person name="Goeker M."/>
        </authorList>
    </citation>
    <scope>NUCLEOTIDE SEQUENCE [LARGE SCALE GENOMIC DNA]</scope>
    <source>
        <strain evidence="1 2">DSM 105453</strain>
    </source>
</reference>
<proteinExistence type="predicted"/>
<dbReference type="Gene3D" id="3.30.70.940">
    <property type="entry name" value="NusG, N-terminal domain"/>
    <property type="match status" value="1"/>
</dbReference>
<evidence type="ECO:0000313" key="1">
    <source>
        <dbReference type="EMBL" id="MBM7715993.1"/>
    </source>
</evidence>
<protein>
    <submittedName>
        <fullName evidence="1">Transcription antitermination factor NusG</fullName>
    </submittedName>
</protein>
<accession>A0ABS2RAW9</accession>
<organism evidence="1 2">
    <name type="scientific">Siminovitchia thermophila</name>
    <dbReference type="NCBI Taxonomy" id="1245522"/>
    <lineage>
        <taxon>Bacteria</taxon>
        <taxon>Bacillati</taxon>
        <taxon>Bacillota</taxon>
        <taxon>Bacilli</taxon>
        <taxon>Bacillales</taxon>
        <taxon>Bacillaceae</taxon>
        <taxon>Siminovitchia</taxon>
    </lineage>
</organism>
<evidence type="ECO:0000313" key="2">
    <source>
        <dbReference type="Proteomes" id="UP000823485"/>
    </source>
</evidence>
<name>A0ABS2RAW9_9BACI</name>
<keyword evidence="2" id="KW-1185">Reference proteome</keyword>
<dbReference type="RefSeq" id="WP_205179663.1">
    <property type="nucleotide sequence ID" value="NZ_JAFBFH010000021.1"/>
</dbReference>
<gene>
    <name evidence="1" type="ORF">JOC94_003004</name>
</gene>